<evidence type="ECO:0000259" key="4">
    <source>
        <dbReference type="PROSITE" id="PS01180"/>
    </source>
</evidence>
<reference evidence="5" key="1">
    <citation type="journal article" date="2023" name="Mol. Biol. Evol.">
        <title>Third-Generation Sequencing Reveals the Adaptive Role of the Epigenome in Three Deep-Sea Polychaetes.</title>
        <authorList>
            <person name="Perez M."/>
            <person name="Aroh O."/>
            <person name="Sun Y."/>
            <person name="Lan Y."/>
            <person name="Juniper S.K."/>
            <person name="Young C.R."/>
            <person name="Angers B."/>
            <person name="Qian P.Y."/>
        </authorList>
    </citation>
    <scope>NUCLEOTIDE SEQUENCE</scope>
    <source>
        <strain evidence="5">R07B-5</strain>
    </source>
</reference>
<evidence type="ECO:0000313" key="6">
    <source>
        <dbReference type="Proteomes" id="UP001209878"/>
    </source>
</evidence>
<evidence type="ECO:0000313" key="5">
    <source>
        <dbReference type="EMBL" id="KAK2186566.1"/>
    </source>
</evidence>
<dbReference type="PROSITE" id="PS01180">
    <property type="entry name" value="CUB"/>
    <property type="match status" value="1"/>
</dbReference>
<accession>A0AAD9P210</accession>
<protein>
    <recommendedName>
        <fullName evidence="4">CUB domain-containing protein</fullName>
    </recommendedName>
</protein>
<proteinExistence type="predicted"/>
<name>A0AAD9P210_RIDPI</name>
<dbReference type="PANTHER" id="PTHR24251:SF37">
    <property type="entry name" value="CUB DOMAIN-CONTAINING PROTEIN"/>
    <property type="match status" value="1"/>
</dbReference>
<dbReference type="PANTHER" id="PTHR24251">
    <property type="entry name" value="OVOCHYMASE-RELATED"/>
    <property type="match status" value="1"/>
</dbReference>
<dbReference type="SMART" id="SM00042">
    <property type="entry name" value="CUB"/>
    <property type="match status" value="1"/>
</dbReference>
<dbReference type="EMBL" id="JAODUO010000195">
    <property type="protein sequence ID" value="KAK2186566.1"/>
    <property type="molecule type" value="Genomic_DNA"/>
</dbReference>
<dbReference type="CDD" id="cd00041">
    <property type="entry name" value="CUB"/>
    <property type="match status" value="1"/>
</dbReference>
<keyword evidence="6" id="KW-1185">Reference proteome</keyword>
<keyword evidence="2" id="KW-1015">Disulfide bond</keyword>
<dbReference type="Gene3D" id="2.60.120.290">
    <property type="entry name" value="Spermadhesin, CUB domain"/>
    <property type="match status" value="1"/>
</dbReference>
<dbReference type="Pfam" id="PF00431">
    <property type="entry name" value="CUB"/>
    <property type="match status" value="1"/>
</dbReference>
<dbReference type="InterPro" id="IPR000859">
    <property type="entry name" value="CUB_dom"/>
</dbReference>
<evidence type="ECO:0000256" key="1">
    <source>
        <dbReference type="ARBA" id="ARBA00022737"/>
    </source>
</evidence>
<feature type="domain" description="CUB" evidence="4">
    <location>
        <begin position="14"/>
        <end position="126"/>
    </location>
</feature>
<comment type="caution">
    <text evidence="5">The sequence shown here is derived from an EMBL/GenBank/DDBJ whole genome shotgun (WGS) entry which is preliminary data.</text>
</comment>
<comment type="caution">
    <text evidence="3">Lacks conserved residue(s) required for the propagation of feature annotation.</text>
</comment>
<dbReference type="FunFam" id="2.60.120.290:FF:000005">
    <property type="entry name" value="Procollagen C-endopeptidase enhancer 1"/>
    <property type="match status" value="1"/>
</dbReference>
<sequence>METMNGTTSFKGSCNRSSVLTGSHGEFGTEGYRYSANLECRWKIQVDEGDQVQLVFSRFRLEQSSHCEYDSVTIYDGSDDTAPLLRKLCGSSTPGDVAASGNVVSVYFSSDDTITSSGFRLQYRTVLRGNIEWSGNSTDILTNHRLLYIPLWKY</sequence>
<dbReference type="SUPFAM" id="SSF49854">
    <property type="entry name" value="Spermadhesin, CUB domain"/>
    <property type="match status" value="1"/>
</dbReference>
<gene>
    <name evidence="5" type="ORF">NP493_195g01019</name>
</gene>
<keyword evidence="1" id="KW-0677">Repeat</keyword>
<evidence type="ECO:0000256" key="2">
    <source>
        <dbReference type="ARBA" id="ARBA00023157"/>
    </source>
</evidence>
<dbReference type="InterPro" id="IPR035914">
    <property type="entry name" value="Sperma_CUB_dom_sf"/>
</dbReference>
<organism evidence="5 6">
    <name type="scientific">Ridgeia piscesae</name>
    <name type="common">Tubeworm</name>
    <dbReference type="NCBI Taxonomy" id="27915"/>
    <lineage>
        <taxon>Eukaryota</taxon>
        <taxon>Metazoa</taxon>
        <taxon>Spiralia</taxon>
        <taxon>Lophotrochozoa</taxon>
        <taxon>Annelida</taxon>
        <taxon>Polychaeta</taxon>
        <taxon>Sedentaria</taxon>
        <taxon>Canalipalpata</taxon>
        <taxon>Sabellida</taxon>
        <taxon>Siboglinidae</taxon>
        <taxon>Ridgeia</taxon>
    </lineage>
</organism>
<evidence type="ECO:0000256" key="3">
    <source>
        <dbReference type="PROSITE-ProRule" id="PRU00059"/>
    </source>
</evidence>
<dbReference type="AlphaFoldDB" id="A0AAD9P210"/>
<dbReference type="Proteomes" id="UP001209878">
    <property type="component" value="Unassembled WGS sequence"/>
</dbReference>